<dbReference type="Proteomes" id="UP001500279">
    <property type="component" value="Unassembled WGS sequence"/>
</dbReference>
<gene>
    <name evidence="2" type="ORF">GCM10009107_05130</name>
</gene>
<keyword evidence="1" id="KW-0812">Transmembrane</keyword>
<name>A0ABP3UTC4_9BURK</name>
<sequence>MVGQVNVNDLLADPPYLMGTLKGHEVLVSIDDFEEALPLGDWDKRETGLAISAFVDNGKIKPAALARAVLLKLQQVSPQDAQALLTLLGRKHAAGEVIAFRVPPGPEIDKRFPFLGLYIALFEEGEHVSTDALDKVLPKLVLKAGDDGIENLFIPAIGTTWNKRQELEIGDFYKSFFSTLPQSSRPSRIDLSLYKRWPSFEIEGAAQSINLSWQDAFSLGKQRTSLVHHDIRTLLLFIAVALWASSRKVHLGTKTFLVITFFFGGIGLAVNAAIRSVAATYPSVELPANLFVLTVAALVYPMVVTWNPKDIFGASAP</sequence>
<accession>A0ABP3UTC4</accession>
<organism evidence="2 3">
    <name type="scientific">Ideonella azotifigens</name>
    <dbReference type="NCBI Taxonomy" id="513160"/>
    <lineage>
        <taxon>Bacteria</taxon>
        <taxon>Pseudomonadati</taxon>
        <taxon>Pseudomonadota</taxon>
        <taxon>Betaproteobacteria</taxon>
        <taxon>Burkholderiales</taxon>
        <taxon>Sphaerotilaceae</taxon>
        <taxon>Ideonella</taxon>
    </lineage>
</organism>
<feature type="transmembrane region" description="Helical" evidence="1">
    <location>
        <begin position="256"/>
        <end position="274"/>
    </location>
</feature>
<evidence type="ECO:0008006" key="4">
    <source>
        <dbReference type="Google" id="ProtNLM"/>
    </source>
</evidence>
<reference evidence="3" key="1">
    <citation type="journal article" date="2019" name="Int. J. Syst. Evol. Microbiol.">
        <title>The Global Catalogue of Microorganisms (GCM) 10K type strain sequencing project: providing services to taxonomists for standard genome sequencing and annotation.</title>
        <authorList>
            <consortium name="The Broad Institute Genomics Platform"/>
            <consortium name="The Broad Institute Genome Sequencing Center for Infectious Disease"/>
            <person name="Wu L."/>
            <person name="Ma J."/>
        </authorList>
    </citation>
    <scope>NUCLEOTIDE SEQUENCE [LARGE SCALE GENOMIC DNA]</scope>
    <source>
        <strain evidence="3">JCM 15503</strain>
    </source>
</reference>
<keyword evidence="1" id="KW-0472">Membrane</keyword>
<protein>
    <recommendedName>
        <fullName evidence="4">CHASE2 domain-containing protein</fullName>
    </recommendedName>
</protein>
<evidence type="ECO:0000256" key="1">
    <source>
        <dbReference type="SAM" id="Phobius"/>
    </source>
</evidence>
<proteinExistence type="predicted"/>
<comment type="caution">
    <text evidence="2">The sequence shown here is derived from an EMBL/GenBank/DDBJ whole genome shotgun (WGS) entry which is preliminary data.</text>
</comment>
<feature type="transmembrane region" description="Helical" evidence="1">
    <location>
        <begin position="286"/>
        <end position="306"/>
    </location>
</feature>
<dbReference type="EMBL" id="BAAAEW010000004">
    <property type="protein sequence ID" value="GAA0742042.1"/>
    <property type="molecule type" value="Genomic_DNA"/>
</dbReference>
<evidence type="ECO:0000313" key="2">
    <source>
        <dbReference type="EMBL" id="GAA0742042.1"/>
    </source>
</evidence>
<evidence type="ECO:0000313" key="3">
    <source>
        <dbReference type="Proteomes" id="UP001500279"/>
    </source>
</evidence>
<keyword evidence="1" id="KW-1133">Transmembrane helix</keyword>
<keyword evidence="3" id="KW-1185">Reference proteome</keyword>